<evidence type="ECO:0000313" key="2">
    <source>
        <dbReference type="Proteomes" id="UP001180020"/>
    </source>
</evidence>
<evidence type="ECO:0000313" key="1">
    <source>
        <dbReference type="EMBL" id="KAK1321744.1"/>
    </source>
</evidence>
<gene>
    <name evidence="1" type="ORF">QJS10_CPA03g01923</name>
</gene>
<reference evidence="1" key="2">
    <citation type="submission" date="2023-06" db="EMBL/GenBank/DDBJ databases">
        <authorList>
            <person name="Ma L."/>
            <person name="Liu K.-W."/>
            <person name="Li Z."/>
            <person name="Hsiao Y.-Y."/>
            <person name="Qi Y."/>
            <person name="Fu T."/>
            <person name="Tang G."/>
            <person name="Zhang D."/>
            <person name="Sun W.-H."/>
            <person name="Liu D.-K."/>
            <person name="Li Y."/>
            <person name="Chen G.-Z."/>
            <person name="Liu X.-D."/>
            <person name="Liao X.-Y."/>
            <person name="Jiang Y.-T."/>
            <person name="Yu X."/>
            <person name="Hao Y."/>
            <person name="Huang J."/>
            <person name="Zhao X.-W."/>
            <person name="Ke S."/>
            <person name="Chen Y.-Y."/>
            <person name="Wu W.-L."/>
            <person name="Hsu J.-L."/>
            <person name="Lin Y.-F."/>
            <person name="Huang M.-D."/>
            <person name="Li C.-Y."/>
            <person name="Huang L."/>
            <person name="Wang Z.-W."/>
            <person name="Zhao X."/>
            <person name="Zhong W.-Y."/>
            <person name="Peng D.-H."/>
            <person name="Ahmad S."/>
            <person name="Lan S."/>
            <person name="Zhang J.-S."/>
            <person name="Tsai W.-C."/>
            <person name="Van De Peer Y."/>
            <person name="Liu Z.-J."/>
        </authorList>
    </citation>
    <scope>NUCLEOTIDE SEQUENCE</scope>
    <source>
        <strain evidence="1">CP</strain>
        <tissue evidence="1">Leaves</tissue>
    </source>
</reference>
<dbReference type="Proteomes" id="UP001180020">
    <property type="component" value="Unassembled WGS sequence"/>
</dbReference>
<reference evidence="1" key="1">
    <citation type="journal article" date="2023" name="Nat. Commun.">
        <title>Diploid and tetraploid genomes of Acorus and the evolution of monocots.</title>
        <authorList>
            <person name="Ma L."/>
            <person name="Liu K.W."/>
            <person name="Li Z."/>
            <person name="Hsiao Y.Y."/>
            <person name="Qi Y."/>
            <person name="Fu T."/>
            <person name="Tang G.D."/>
            <person name="Zhang D."/>
            <person name="Sun W.H."/>
            <person name="Liu D.K."/>
            <person name="Li Y."/>
            <person name="Chen G.Z."/>
            <person name="Liu X.D."/>
            <person name="Liao X.Y."/>
            <person name="Jiang Y.T."/>
            <person name="Yu X."/>
            <person name="Hao Y."/>
            <person name="Huang J."/>
            <person name="Zhao X.W."/>
            <person name="Ke S."/>
            <person name="Chen Y.Y."/>
            <person name="Wu W.L."/>
            <person name="Hsu J.L."/>
            <person name="Lin Y.F."/>
            <person name="Huang M.D."/>
            <person name="Li C.Y."/>
            <person name="Huang L."/>
            <person name="Wang Z.W."/>
            <person name="Zhao X."/>
            <person name="Zhong W.Y."/>
            <person name="Peng D.H."/>
            <person name="Ahmad S."/>
            <person name="Lan S."/>
            <person name="Zhang J.S."/>
            <person name="Tsai W.C."/>
            <person name="Van de Peer Y."/>
            <person name="Liu Z.J."/>
        </authorList>
    </citation>
    <scope>NUCLEOTIDE SEQUENCE</scope>
    <source>
        <strain evidence="1">CP</strain>
    </source>
</reference>
<proteinExistence type="predicted"/>
<comment type="caution">
    <text evidence="1">The sequence shown here is derived from an EMBL/GenBank/DDBJ whole genome shotgun (WGS) entry which is preliminary data.</text>
</comment>
<keyword evidence="2" id="KW-1185">Reference proteome</keyword>
<dbReference type="EMBL" id="JAUJYO010000003">
    <property type="protein sequence ID" value="KAK1321744.1"/>
    <property type="molecule type" value="Genomic_DNA"/>
</dbReference>
<name>A0AAV9F9E9_ACOCL</name>
<dbReference type="AlphaFoldDB" id="A0AAV9F9E9"/>
<protein>
    <submittedName>
        <fullName evidence="1">Uncharacterized protein</fullName>
    </submittedName>
</protein>
<sequence length="116" mass="13172">MEVCGRRELLLSLLETIVFHRLPNLEAIAATTKTKEANAYGWMIEGDSSTSLVKRGSPSSDTSYLKRKDQKPFFEALQDQGGSENSERENFKTIAIEELECCKEWCCLRVPIWPEA</sequence>
<accession>A0AAV9F9E9</accession>
<organism evidence="1 2">
    <name type="scientific">Acorus calamus</name>
    <name type="common">Sweet flag</name>
    <dbReference type="NCBI Taxonomy" id="4465"/>
    <lineage>
        <taxon>Eukaryota</taxon>
        <taxon>Viridiplantae</taxon>
        <taxon>Streptophyta</taxon>
        <taxon>Embryophyta</taxon>
        <taxon>Tracheophyta</taxon>
        <taxon>Spermatophyta</taxon>
        <taxon>Magnoliopsida</taxon>
        <taxon>Liliopsida</taxon>
        <taxon>Acoraceae</taxon>
        <taxon>Acorus</taxon>
    </lineage>
</organism>